<keyword evidence="3" id="KW-0540">Nuclease</keyword>
<evidence type="ECO:0000256" key="5">
    <source>
        <dbReference type="ARBA" id="ARBA00022801"/>
    </source>
</evidence>
<evidence type="ECO:0000313" key="9">
    <source>
        <dbReference type="EMBL" id="PJZ86433.1"/>
    </source>
</evidence>
<comment type="cofactor">
    <cofactor evidence="1">
        <name>Mg(2+)</name>
        <dbReference type="ChEBI" id="CHEBI:18420"/>
    </cofactor>
</comment>
<dbReference type="Proteomes" id="UP000232145">
    <property type="component" value="Unassembled WGS sequence"/>
</dbReference>
<evidence type="ECO:0000256" key="4">
    <source>
        <dbReference type="ARBA" id="ARBA00022723"/>
    </source>
</evidence>
<sequence>MNQYLLDTNICIYIINQKPEIVYKKFKKISLDNIFISAISEFELRYGVEKSQKSEQNQKTLNEFLGFLNIIHFDSESASIAGSIRTKLEKKGEIIGPYDLLIASQAIANDIILVTNNEKEFKRIKELKIENWIN</sequence>
<dbReference type="InterPro" id="IPR050556">
    <property type="entry name" value="Type_II_TA_system_RNase"/>
</dbReference>
<keyword evidence="4" id="KW-0479">Metal-binding</keyword>
<evidence type="ECO:0000256" key="6">
    <source>
        <dbReference type="ARBA" id="ARBA00022842"/>
    </source>
</evidence>
<comment type="similarity">
    <text evidence="7">Belongs to the PINc/VapC protein family.</text>
</comment>
<dbReference type="Pfam" id="PF01850">
    <property type="entry name" value="PIN"/>
    <property type="match status" value="1"/>
</dbReference>
<dbReference type="OrthoDB" id="9796690at2"/>
<keyword evidence="2" id="KW-1277">Toxin-antitoxin system</keyword>
<gene>
    <name evidence="9" type="ORF">CH364_09805</name>
</gene>
<name>A0A2N0AQ62_9LEPT</name>
<dbReference type="AlphaFoldDB" id="A0A2N0AQ62"/>
<evidence type="ECO:0000256" key="3">
    <source>
        <dbReference type="ARBA" id="ARBA00022722"/>
    </source>
</evidence>
<dbReference type="GO" id="GO:0046872">
    <property type="term" value="F:metal ion binding"/>
    <property type="evidence" value="ECO:0007669"/>
    <property type="project" value="UniProtKB-KW"/>
</dbReference>
<reference evidence="9 10" key="1">
    <citation type="submission" date="2017-07" db="EMBL/GenBank/DDBJ databases">
        <title>Leptospira spp. isolated from tropical soils.</title>
        <authorList>
            <person name="Thibeaux R."/>
            <person name="Iraola G."/>
            <person name="Ferres I."/>
            <person name="Bierque E."/>
            <person name="Girault D."/>
            <person name="Soupe-Gilbert M.-E."/>
            <person name="Picardeau M."/>
            <person name="Goarant C."/>
        </authorList>
    </citation>
    <scope>NUCLEOTIDE SEQUENCE [LARGE SCALE GENOMIC DNA]</scope>
    <source>
        <strain evidence="9 10">FH2-B-A1</strain>
    </source>
</reference>
<accession>A0A2N0AQ62</accession>
<feature type="domain" description="PIN" evidence="8">
    <location>
        <begin position="4"/>
        <end position="126"/>
    </location>
</feature>
<evidence type="ECO:0000256" key="1">
    <source>
        <dbReference type="ARBA" id="ARBA00001946"/>
    </source>
</evidence>
<dbReference type="EMBL" id="NPDX01000001">
    <property type="protein sequence ID" value="PJZ86433.1"/>
    <property type="molecule type" value="Genomic_DNA"/>
</dbReference>
<dbReference type="GO" id="GO:0004518">
    <property type="term" value="F:nuclease activity"/>
    <property type="evidence" value="ECO:0007669"/>
    <property type="project" value="UniProtKB-KW"/>
</dbReference>
<protein>
    <submittedName>
        <fullName evidence="9">VapC toxin family PIN domain ribonuclease</fullName>
    </submittedName>
</protein>
<dbReference type="GO" id="GO:0016787">
    <property type="term" value="F:hydrolase activity"/>
    <property type="evidence" value="ECO:0007669"/>
    <property type="project" value="UniProtKB-KW"/>
</dbReference>
<organism evidence="9 10">
    <name type="scientific">Leptospira harrisiae</name>
    <dbReference type="NCBI Taxonomy" id="2023189"/>
    <lineage>
        <taxon>Bacteria</taxon>
        <taxon>Pseudomonadati</taxon>
        <taxon>Spirochaetota</taxon>
        <taxon>Spirochaetia</taxon>
        <taxon>Leptospirales</taxon>
        <taxon>Leptospiraceae</taxon>
        <taxon>Leptospira</taxon>
    </lineage>
</organism>
<dbReference type="CDD" id="cd09881">
    <property type="entry name" value="PIN_VapC4-5_FitB-like"/>
    <property type="match status" value="1"/>
</dbReference>
<comment type="caution">
    <text evidence="9">The sequence shown here is derived from an EMBL/GenBank/DDBJ whole genome shotgun (WGS) entry which is preliminary data.</text>
</comment>
<proteinExistence type="inferred from homology"/>
<dbReference type="PANTHER" id="PTHR33653">
    <property type="entry name" value="RIBONUCLEASE VAPC2"/>
    <property type="match status" value="1"/>
</dbReference>
<keyword evidence="6" id="KW-0460">Magnesium</keyword>
<evidence type="ECO:0000259" key="8">
    <source>
        <dbReference type="Pfam" id="PF01850"/>
    </source>
</evidence>
<dbReference type="Gene3D" id="3.40.50.1010">
    <property type="entry name" value="5'-nuclease"/>
    <property type="match status" value="1"/>
</dbReference>
<keyword evidence="10" id="KW-1185">Reference proteome</keyword>
<evidence type="ECO:0000256" key="7">
    <source>
        <dbReference type="ARBA" id="ARBA00038093"/>
    </source>
</evidence>
<evidence type="ECO:0000256" key="2">
    <source>
        <dbReference type="ARBA" id="ARBA00022649"/>
    </source>
</evidence>
<evidence type="ECO:0000313" key="10">
    <source>
        <dbReference type="Proteomes" id="UP000232145"/>
    </source>
</evidence>
<dbReference type="InterPro" id="IPR029060">
    <property type="entry name" value="PIN-like_dom_sf"/>
</dbReference>
<dbReference type="SUPFAM" id="SSF88723">
    <property type="entry name" value="PIN domain-like"/>
    <property type="match status" value="1"/>
</dbReference>
<keyword evidence="5" id="KW-0378">Hydrolase</keyword>
<dbReference type="RefSeq" id="WP_100787855.1">
    <property type="nucleotide sequence ID" value="NZ_NPDX01000001.1"/>
</dbReference>
<dbReference type="PANTHER" id="PTHR33653:SF1">
    <property type="entry name" value="RIBONUCLEASE VAPC2"/>
    <property type="match status" value="1"/>
</dbReference>
<dbReference type="InterPro" id="IPR002716">
    <property type="entry name" value="PIN_dom"/>
</dbReference>